<accession>K9Z0U2</accession>
<protein>
    <submittedName>
        <fullName evidence="5">Multicopper oxidase</fullName>
    </submittedName>
</protein>
<sequence length="105" mass="12026">MLGFVTFTQPTFLLNTVVSFRTWSYNDRVPSPTLRAKSGDRVRVIFNNQGGRFHTVHFHGIHPASEDGVRSVRHDQQVIYEFDAKPYGVHLYHCHIKTGSQKKGV</sequence>
<dbReference type="EMBL" id="CP003944">
    <property type="protein sequence ID" value="AFZ51998.1"/>
    <property type="molecule type" value="Genomic_DNA"/>
</dbReference>
<dbReference type="InterPro" id="IPR045087">
    <property type="entry name" value="Cu-oxidase_fam"/>
</dbReference>
<reference evidence="5" key="1">
    <citation type="submission" date="2012-04" db="EMBL/GenBank/DDBJ databases">
        <title>Finished genome of Dactylococcopsis salina PCC 8305.</title>
        <authorList>
            <consortium name="US DOE Joint Genome Institute"/>
            <person name="Gugger M."/>
            <person name="Coursin T."/>
            <person name="Rippka R."/>
            <person name="Tandeau De Marsac N."/>
            <person name="Huntemann M."/>
            <person name="Wei C.-L."/>
            <person name="Han J."/>
            <person name="Detter J.C."/>
            <person name="Han C."/>
            <person name="Tapia R."/>
            <person name="Daligault H."/>
            <person name="Chen A."/>
            <person name="Krypides N."/>
            <person name="Mavromatis K."/>
            <person name="Markowitz V."/>
            <person name="Szeto E."/>
            <person name="Ivanova N."/>
            <person name="Ovchinnikova G."/>
            <person name="Pagani I."/>
            <person name="Pati A."/>
            <person name="Goodwin L."/>
            <person name="Peters L."/>
            <person name="Pitluck S."/>
            <person name="Woyke T."/>
            <person name="Kerfeld C."/>
        </authorList>
    </citation>
    <scope>NUCLEOTIDE SEQUENCE [LARGE SCALE GENOMIC DNA]</scope>
    <source>
        <strain evidence="5">PCC 8305</strain>
    </source>
</reference>
<dbReference type="KEGG" id="dsl:Dacsa_3511"/>
<evidence type="ECO:0000313" key="6">
    <source>
        <dbReference type="Proteomes" id="UP000010482"/>
    </source>
</evidence>
<dbReference type="PATRIC" id="fig|13035.3.peg.3982"/>
<evidence type="ECO:0000259" key="4">
    <source>
        <dbReference type="Pfam" id="PF07732"/>
    </source>
</evidence>
<evidence type="ECO:0000256" key="2">
    <source>
        <dbReference type="ARBA" id="ARBA00023002"/>
    </source>
</evidence>
<dbReference type="GO" id="GO:0016491">
    <property type="term" value="F:oxidoreductase activity"/>
    <property type="evidence" value="ECO:0007669"/>
    <property type="project" value="UniProtKB-KW"/>
</dbReference>
<dbReference type="PANTHER" id="PTHR11709">
    <property type="entry name" value="MULTI-COPPER OXIDASE"/>
    <property type="match status" value="1"/>
</dbReference>
<dbReference type="RefSeq" id="WP_015230972.1">
    <property type="nucleotide sequence ID" value="NC_019780.1"/>
</dbReference>
<dbReference type="STRING" id="13035.Dacsa_3511"/>
<gene>
    <name evidence="5" type="ORF">Dacsa_3511</name>
</gene>
<dbReference type="HOGENOM" id="CLU_2232145_0_0_3"/>
<dbReference type="PANTHER" id="PTHR11709:SF394">
    <property type="entry name" value="FI03373P-RELATED"/>
    <property type="match status" value="1"/>
</dbReference>
<feature type="domain" description="Plastocyanin-like" evidence="4">
    <location>
        <begin position="18"/>
        <end position="104"/>
    </location>
</feature>
<keyword evidence="6" id="KW-1185">Reference proteome</keyword>
<dbReference type="eggNOG" id="COG2132">
    <property type="taxonomic scope" value="Bacteria"/>
</dbReference>
<dbReference type="SUPFAM" id="SSF49503">
    <property type="entry name" value="Cupredoxins"/>
    <property type="match status" value="1"/>
</dbReference>
<dbReference type="Pfam" id="PF07732">
    <property type="entry name" value="Cu-oxidase_3"/>
    <property type="match status" value="1"/>
</dbReference>
<dbReference type="AlphaFoldDB" id="K9Z0U2"/>
<keyword evidence="3" id="KW-0186">Copper</keyword>
<dbReference type="InterPro" id="IPR008972">
    <property type="entry name" value="Cupredoxin"/>
</dbReference>
<keyword evidence="1" id="KW-0479">Metal-binding</keyword>
<evidence type="ECO:0000256" key="3">
    <source>
        <dbReference type="ARBA" id="ARBA00023008"/>
    </source>
</evidence>
<name>K9Z0U2_DACS8</name>
<organism evidence="5 6">
    <name type="scientific">Dactylococcopsis salina (strain PCC 8305)</name>
    <name type="common">Myxobactron salinum</name>
    <dbReference type="NCBI Taxonomy" id="13035"/>
    <lineage>
        <taxon>Bacteria</taxon>
        <taxon>Bacillati</taxon>
        <taxon>Cyanobacteriota</taxon>
        <taxon>Cyanophyceae</taxon>
        <taxon>Nodosilineales</taxon>
        <taxon>Cymatolegaceae</taxon>
        <taxon>Dactylococcopsis</taxon>
    </lineage>
</organism>
<proteinExistence type="predicted"/>
<dbReference type="Gene3D" id="2.60.40.420">
    <property type="entry name" value="Cupredoxins - blue copper proteins"/>
    <property type="match status" value="1"/>
</dbReference>
<evidence type="ECO:0000313" key="5">
    <source>
        <dbReference type="EMBL" id="AFZ51998.1"/>
    </source>
</evidence>
<dbReference type="GO" id="GO:0005507">
    <property type="term" value="F:copper ion binding"/>
    <property type="evidence" value="ECO:0007669"/>
    <property type="project" value="InterPro"/>
</dbReference>
<dbReference type="Proteomes" id="UP000010482">
    <property type="component" value="Chromosome"/>
</dbReference>
<keyword evidence="2" id="KW-0560">Oxidoreductase</keyword>
<dbReference type="InterPro" id="IPR011707">
    <property type="entry name" value="Cu-oxidase-like_N"/>
</dbReference>
<evidence type="ECO:0000256" key="1">
    <source>
        <dbReference type="ARBA" id="ARBA00022723"/>
    </source>
</evidence>